<accession>A0A411PJ72</accession>
<dbReference type="KEGG" id="smai:EXU30_13665"/>
<name>A0A411PJ72_9GAMM</name>
<dbReference type="OrthoDB" id="5739292at2"/>
<comment type="similarity">
    <text evidence="1">Belongs to the UPF0231 family.</text>
</comment>
<sequence>MEYEFRRNRLEGTVFAEFSMEHVVLGRWFSEELGSDAALIKHILAQVLLLQSGSLEHWRHVGGDLTIDLDREQVRVFANVMAQDEELELQESMSLYNAESESFCGLEDFEQVLLSWQAFIEQD</sequence>
<dbReference type="EMBL" id="CP036200">
    <property type="protein sequence ID" value="QBF83626.1"/>
    <property type="molecule type" value="Genomic_DNA"/>
</dbReference>
<dbReference type="AlphaFoldDB" id="A0A411PJ72"/>
<protein>
    <submittedName>
        <fullName evidence="2">UPF0231 family protein</fullName>
    </submittedName>
</protein>
<proteinExistence type="inferred from homology"/>
<organism evidence="2 3">
    <name type="scientific">Shewanella maritima</name>
    <dbReference type="NCBI Taxonomy" id="2520507"/>
    <lineage>
        <taxon>Bacteria</taxon>
        <taxon>Pseudomonadati</taxon>
        <taxon>Pseudomonadota</taxon>
        <taxon>Gammaproteobacteria</taxon>
        <taxon>Alteromonadales</taxon>
        <taxon>Shewanellaceae</taxon>
        <taxon>Shewanella</taxon>
    </lineage>
</organism>
<evidence type="ECO:0000313" key="2">
    <source>
        <dbReference type="EMBL" id="QBF83626.1"/>
    </source>
</evidence>
<dbReference type="Pfam" id="PF06062">
    <property type="entry name" value="UPF0231"/>
    <property type="match status" value="1"/>
</dbReference>
<dbReference type="PIRSF" id="PIRSF006287">
    <property type="entry name" value="UCP006287"/>
    <property type="match status" value="1"/>
</dbReference>
<evidence type="ECO:0000313" key="3">
    <source>
        <dbReference type="Proteomes" id="UP000291106"/>
    </source>
</evidence>
<reference evidence="2 3" key="1">
    <citation type="submission" date="2019-02" db="EMBL/GenBank/DDBJ databases">
        <title>Shewanella sp. D4-2 isolated from Dokdo Island.</title>
        <authorList>
            <person name="Baek K."/>
        </authorList>
    </citation>
    <scope>NUCLEOTIDE SEQUENCE [LARGE SCALE GENOMIC DNA]</scope>
    <source>
        <strain evidence="2 3">D4-2</strain>
    </source>
</reference>
<evidence type="ECO:0000256" key="1">
    <source>
        <dbReference type="ARBA" id="ARBA00005367"/>
    </source>
</evidence>
<dbReference type="Proteomes" id="UP000291106">
    <property type="component" value="Chromosome"/>
</dbReference>
<keyword evidence="3" id="KW-1185">Reference proteome</keyword>
<dbReference type="RefSeq" id="WP_130600927.1">
    <property type="nucleotide sequence ID" value="NZ_CP036200.1"/>
</dbReference>
<gene>
    <name evidence="2" type="ORF">EXU30_13665</name>
</gene>
<dbReference type="InterPro" id="IPR008249">
    <property type="entry name" value="UPF0231"/>
</dbReference>